<comment type="caution">
    <text evidence="1">The sequence shown here is derived from an EMBL/GenBank/DDBJ whole genome shotgun (WGS) entry which is preliminary data.</text>
</comment>
<protein>
    <submittedName>
        <fullName evidence="1">Uncharacterized protein</fullName>
    </submittedName>
</protein>
<evidence type="ECO:0000313" key="2">
    <source>
        <dbReference type="Proteomes" id="UP001596958"/>
    </source>
</evidence>
<dbReference type="Proteomes" id="UP001596958">
    <property type="component" value="Unassembled WGS sequence"/>
</dbReference>
<evidence type="ECO:0000313" key="1">
    <source>
        <dbReference type="EMBL" id="MFD0750612.1"/>
    </source>
</evidence>
<sequence length="97" mass="10987">MYHILSTHFGKSNKEISDESYDGGKLAGGLHNWLFNTISKEIGNALEANSFDTLISDLQDLRVKADYKNQPIIDKQGDQARNLAYKTLSLLKRNFKI</sequence>
<reference evidence="2" key="1">
    <citation type="journal article" date="2019" name="Int. J. Syst. Evol. Microbiol.">
        <title>The Global Catalogue of Microorganisms (GCM) 10K type strain sequencing project: providing services to taxonomists for standard genome sequencing and annotation.</title>
        <authorList>
            <consortium name="The Broad Institute Genomics Platform"/>
            <consortium name="The Broad Institute Genome Sequencing Center for Infectious Disease"/>
            <person name="Wu L."/>
            <person name="Ma J."/>
        </authorList>
    </citation>
    <scope>NUCLEOTIDE SEQUENCE [LARGE SCALE GENOMIC DNA]</scope>
    <source>
        <strain evidence="2">CCUG 63418</strain>
    </source>
</reference>
<name>A0ABW2YYW8_9SPHI</name>
<accession>A0ABW2YYW8</accession>
<organism evidence="1 2">
    <name type="scientific">Mucilaginibacter calamicampi</name>
    <dbReference type="NCBI Taxonomy" id="1302352"/>
    <lineage>
        <taxon>Bacteria</taxon>
        <taxon>Pseudomonadati</taxon>
        <taxon>Bacteroidota</taxon>
        <taxon>Sphingobacteriia</taxon>
        <taxon>Sphingobacteriales</taxon>
        <taxon>Sphingobacteriaceae</taxon>
        <taxon>Mucilaginibacter</taxon>
    </lineage>
</organism>
<proteinExistence type="predicted"/>
<gene>
    <name evidence="1" type="ORF">ACFQZS_10690</name>
</gene>
<dbReference type="RefSeq" id="WP_377100032.1">
    <property type="nucleotide sequence ID" value="NZ_JBHTHU010000006.1"/>
</dbReference>
<dbReference type="EMBL" id="JBHTHU010000006">
    <property type="protein sequence ID" value="MFD0750612.1"/>
    <property type="molecule type" value="Genomic_DNA"/>
</dbReference>
<keyword evidence="2" id="KW-1185">Reference proteome</keyword>